<evidence type="ECO:0000259" key="4">
    <source>
        <dbReference type="PROSITE" id="PS51755"/>
    </source>
</evidence>
<dbReference type="GO" id="GO:0006355">
    <property type="term" value="P:regulation of DNA-templated transcription"/>
    <property type="evidence" value="ECO:0007669"/>
    <property type="project" value="InterPro"/>
</dbReference>
<sequence>MIYIIENRVLFNMDENAFTLLEDGNEKIIISNPARRVLALLIEQHGSIVLRETLFQKVWDDYGLISSNNNLNQCISKLRKIISSLGIESEFIVTIPKIGFLIKKETKVQVYLESEKQENLDEKPLIHDDKSHETVLLKEKPTPVVDINNKNNIKKSVVVYLFLALSFCLISFFVILSYDKKPMQLNHFVANFGECKLYSVTPITKSENEKFIARAKCFMADKNMVCKSNDAFIFHTESTLSPINTGSFREFMARCEVGKDNRIESCQSFYRNDRKCNE</sequence>
<evidence type="ECO:0000313" key="5">
    <source>
        <dbReference type="EMBL" id="VEI65994.1"/>
    </source>
</evidence>
<dbReference type="InterPro" id="IPR036388">
    <property type="entry name" value="WH-like_DNA-bd_sf"/>
</dbReference>
<dbReference type="AlphaFoldDB" id="A0A3S5ALB3"/>
<dbReference type="CDD" id="cd00383">
    <property type="entry name" value="trans_reg_C"/>
    <property type="match status" value="1"/>
</dbReference>
<name>A0A3S5ALB3_SERFO</name>
<organism evidence="5 6">
    <name type="scientific">Serratia fonticola</name>
    <dbReference type="NCBI Taxonomy" id="47917"/>
    <lineage>
        <taxon>Bacteria</taxon>
        <taxon>Pseudomonadati</taxon>
        <taxon>Pseudomonadota</taxon>
        <taxon>Gammaproteobacteria</taxon>
        <taxon>Enterobacterales</taxon>
        <taxon>Yersiniaceae</taxon>
        <taxon>Serratia</taxon>
    </lineage>
</organism>
<dbReference type="RefSeq" id="WP_141131519.1">
    <property type="nucleotide sequence ID" value="NZ_CAMISI010000006.1"/>
</dbReference>
<accession>A0A3S5ALB3</accession>
<keyword evidence="3" id="KW-1133">Transmembrane helix</keyword>
<dbReference type="Gene3D" id="1.10.10.10">
    <property type="entry name" value="Winged helix-like DNA-binding domain superfamily/Winged helix DNA-binding domain"/>
    <property type="match status" value="1"/>
</dbReference>
<dbReference type="SMART" id="SM00862">
    <property type="entry name" value="Trans_reg_C"/>
    <property type="match status" value="1"/>
</dbReference>
<dbReference type="InterPro" id="IPR016032">
    <property type="entry name" value="Sig_transdc_resp-reg_C-effctor"/>
</dbReference>
<protein>
    <submittedName>
        <fullName evidence="5">DNA-binding transcriptional activator CadC</fullName>
    </submittedName>
</protein>
<dbReference type="SUPFAM" id="SSF46894">
    <property type="entry name" value="C-terminal effector domain of the bipartite response regulators"/>
    <property type="match status" value="1"/>
</dbReference>
<gene>
    <name evidence="5" type="ORF">NCTC13193_01485</name>
</gene>
<feature type="domain" description="OmpR/PhoB-type" evidence="4">
    <location>
        <begin position="1"/>
        <end position="104"/>
    </location>
</feature>
<feature type="transmembrane region" description="Helical" evidence="3">
    <location>
        <begin position="157"/>
        <end position="178"/>
    </location>
</feature>
<dbReference type="EMBL" id="LR134492">
    <property type="protein sequence ID" value="VEI65994.1"/>
    <property type="molecule type" value="Genomic_DNA"/>
</dbReference>
<dbReference type="GO" id="GO:0003677">
    <property type="term" value="F:DNA binding"/>
    <property type="evidence" value="ECO:0007669"/>
    <property type="project" value="UniProtKB-UniRule"/>
</dbReference>
<evidence type="ECO:0000256" key="1">
    <source>
        <dbReference type="ARBA" id="ARBA00023125"/>
    </source>
</evidence>
<keyword evidence="3" id="KW-0812">Transmembrane</keyword>
<feature type="DNA-binding region" description="OmpR/PhoB-type" evidence="2">
    <location>
        <begin position="1"/>
        <end position="104"/>
    </location>
</feature>
<proteinExistence type="predicted"/>
<dbReference type="PROSITE" id="PS51755">
    <property type="entry name" value="OMPR_PHOB"/>
    <property type="match status" value="1"/>
</dbReference>
<keyword evidence="1 2" id="KW-0238">DNA-binding</keyword>
<dbReference type="Pfam" id="PF00486">
    <property type="entry name" value="Trans_reg_C"/>
    <property type="match status" value="1"/>
</dbReference>
<dbReference type="Proteomes" id="UP000270487">
    <property type="component" value="Chromosome"/>
</dbReference>
<evidence type="ECO:0000256" key="3">
    <source>
        <dbReference type="SAM" id="Phobius"/>
    </source>
</evidence>
<dbReference type="GO" id="GO:0000160">
    <property type="term" value="P:phosphorelay signal transduction system"/>
    <property type="evidence" value="ECO:0007669"/>
    <property type="project" value="InterPro"/>
</dbReference>
<evidence type="ECO:0000256" key="2">
    <source>
        <dbReference type="PROSITE-ProRule" id="PRU01091"/>
    </source>
</evidence>
<keyword evidence="3" id="KW-0472">Membrane</keyword>
<dbReference type="InterPro" id="IPR001867">
    <property type="entry name" value="OmpR/PhoB-type_DNA-bd"/>
</dbReference>
<reference evidence="5 6" key="1">
    <citation type="submission" date="2018-12" db="EMBL/GenBank/DDBJ databases">
        <authorList>
            <consortium name="Pathogen Informatics"/>
        </authorList>
    </citation>
    <scope>NUCLEOTIDE SEQUENCE [LARGE SCALE GENOMIC DNA]</scope>
    <source>
        <strain evidence="5 6">NCTC13193</strain>
    </source>
</reference>
<evidence type="ECO:0000313" key="6">
    <source>
        <dbReference type="Proteomes" id="UP000270487"/>
    </source>
</evidence>